<keyword evidence="4" id="KW-0798">TonB box</keyword>
<dbReference type="InterPro" id="IPR000531">
    <property type="entry name" value="Beta-barrel_TonB"/>
</dbReference>
<feature type="signal peptide" evidence="5">
    <location>
        <begin position="1"/>
        <end position="21"/>
    </location>
</feature>
<dbReference type="RefSeq" id="WP_189406472.1">
    <property type="nucleotide sequence ID" value="NZ_BMXP01000005.1"/>
</dbReference>
<dbReference type="GO" id="GO:0009279">
    <property type="term" value="C:cell outer membrane"/>
    <property type="evidence" value="ECO:0007669"/>
    <property type="project" value="UniProtKB-SubCell"/>
</dbReference>
<accession>A0A918MYE7</accession>
<comment type="caution">
    <text evidence="8">The sequence shown here is derived from an EMBL/GenBank/DDBJ whole genome shotgun (WGS) entry which is preliminary data.</text>
</comment>
<dbReference type="Pfam" id="PF07715">
    <property type="entry name" value="Plug"/>
    <property type="match status" value="1"/>
</dbReference>
<proteinExistence type="inferred from homology"/>
<dbReference type="PANTHER" id="PTHR40980">
    <property type="entry name" value="PLUG DOMAIN-CONTAINING PROTEIN"/>
    <property type="match status" value="1"/>
</dbReference>
<keyword evidence="2 4" id="KW-0472">Membrane</keyword>
<evidence type="ECO:0000313" key="9">
    <source>
        <dbReference type="Proteomes" id="UP000631300"/>
    </source>
</evidence>
<dbReference type="PANTHER" id="PTHR40980:SF3">
    <property type="entry name" value="TONB-DEPENDENT RECEPTOR-LIKE BETA-BARREL DOMAIN-CONTAINING PROTEIN"/>
    <property type="match status" value="1"/>
</dbReference>
<dbReference type="CDD" id="cd01347">
    <property type="entry name" value="ligand_gated_channel"/>
    <property type="match status" value="1"/>
</dbReference>
<protein>
    <submittedName>
        <fullName evidence="8">TonB-dependent receptor</fullName>
    </submittedName>
</protein>
<dbReference type="InterPro" id="IPR037066">
    <property type="entry name" value="Plug_dom_sf"/>
</dbReference>
<evidence type="ECO:0000256" key="3">
    <source>
        <dbReference type="ARBA" id="ARBA00023237"/>
    </source>
</evidence>
<comment type="similarity">
    <text evidence="4">Belongs to the TonB-dependent receptor family.</text>
</comment>
<evidence type="ECO:0000259" key="6">
    <source>
        <dbReference type="Pfam" id="PF00593"/>
    </source>
</evidence>
<sequence>MTQFKPSLIKLALISSGLAFASAPAVAQQQDSAQPDDDMVEVIQVSGIRSSLQRAQAIKMDSSSIVEALSAEDIGKLPDTSIAESLARLPGLAGERRNGRTSGISVRGFNENYVGTTLNGRELLGMGDNRGVEFDLYPTEIISNIVVYKTPEAGMTTQNIGGSIDLQTVKPLFAESTLTVNGTYEKNAEDSANPDFDNDGHRVSVNFVDQFADDTLGVAITAATMESPRQERQFRGWGYPTVDLESDKLSIADGVNVPEDTAILGGHDSFARSAMMERDSLAAVIQWRPSEKLDIQFDALYIDFVENDARRGLEEEGAVWGPSDFTVTGVDNGLVTSYTTEGVYSIIRNDVREQDAELTTFGLNAEYLLNDDWTLTADISTGQVDKTITDVESYSGVGRAGTEGRPLTSRTWEMTDEGVMFSDHPTNDTIDLTDPSLIRLAGPQAWGAPIVGADAQDGFVNKPEFEETLSSYRFDLEGYVDWGIVTGLEAGIIYSDREKSKDNNGAYLTGPAYPGDDEIPDVLGVVPLDFIGINGVLAYDALGLYNSGYYSTTDAELVQADRLGDTYTVNEELTTLYTKLKLDTEVSGIYIRGNVGLQVVHADQQSSGFSTTLNRSGRVDSVAVSGGTDYTDVLPTLNLAAEFTDNQFVRLGLSKVLTRPRMDDMRPNTQVTFSFNDNQILSNDIDNGPWSGSSGNPDLKPYEANQLDLAYENYFADSGYVAVSFFYKDIKNWHRSNSALADFSDDYIPEIHQTSEGEAPVLFEGEVSRPTDGYEGFVRGWEVQGSLPGDMIHDSLEGFGVFASATFLDGYADPAPGTEETRIPGLSDENYSMTFFYEKSGFEFRVSATKRSDYLTETRGVSLALSDSTNEGGTFVDAQIGYDFSESGIESLDGLRVTLQGQNLTDENDLQTSGADGRQIITYQSYGANYLLAFNYTF</sequence>
<dbReference type="Proteomes" id="UP000631300">
    <property type="component" value="Unassembled WGS sequence"/>
</dbReference>
<dbReference type="Pfam" id="PF00593">
    <property type="entry name" value="TonB_dep_Rec_b-barrel"/>
    <property type="match status" value="1"/>
</dbReference>
<name>A0A918MYE7_9ALTE</name>
<dbReference type="SUPFAM" id="SSF56935">
    <property type="entry name" value="Porins"/>
    <property type="match status" value="1"/>
</dbReference>
<evidence type="ECO:0000256" key="1">
    <source>
        <dbReference type="ARBA" id="ARBA00004442"/>
    </source>
</evidence>
<evidence type="ECO:0000313" key="8">
    <source>
        <dbReference type="EMBL" id="GGW88035.1"/>
    </source>
</evidence>
<keyword evidence="9" id="KW-1185">Reference proteome</keyword>
<evidence type="ECO:0000256" key="2">
    <source>
        <dbReference type="ARBA" id="ARBA00023136"/>
    </source>
</evidence>
<evidence type="ECO:0000256" key="4">
    <source>
        <dbReference type="RuleBase" id="RU003357"/>
    </source>
</evidence>
<dbReference type="NCBIfam" id="TIGR01782">
    <property type="entry name" value="TonB-Xanth-Caul"/>
    <property type="match status" value="1"/>
</dbReference>
<keyword evidence="5" id="KW-0732">Signal</keyword>
<evidence type="ECO:0000256" key="5">
    <source>
        <dbReference type="SAM" id="SignalP"/>
    </source>
</evidence>
<organism evidence="8 9">
    <name type="scientific">Alteromonas halophila</name>
    <dbReference type="NCBI Taxonomy" id="516698"/>
    <lineage>
        <taxon>Bacteria</taxon>
        <taxon>Pseudomonadati</taxon>
        <taxon>Pseudomonadota</taxon>
        <taxon>Gammaproteobacteria</taxon>
        <taxon>Alteromonadales</taxon>
        <taxon>Alteromonadaceae</taxon>
        <taxon>Alteromonas/Salinimonas group</taxon>
        <taxon>Alteromonas</taxon>
    </lineage>
</organism>
<reference evidence="8" key="1">
    <citation type="journal article" date="2014" name="Int. J. Syst. Evol. Microbiol.">
        <title>Complete genome sequence of Corynebacterium casei LMG S-19264T (=DSM 44701T), isolated from a smear-ripened cheese.</title>
        <authorList>
            <consortium name="US DOE Joint Genome Institute (JGI-PGF)"/>
            <person name="Walter F."/>
            <person name="Albersmeier A."/>
            <person name="Kalinowski J."/>
            <person name="Ruckert C."/>
        </authorList>
    </citation>
    <scope>NUCLEOTIDE SEQUENCE</scope>
    <source>
        <strain evidence="8">KCTC 22164</strain>
    </source>
</reference>
<dbReference type="Gene3D" id="2.40.170.20">
    <property type="entry name" value="TonB-dependent receptor, beta-barrel domain"/>
    <property type="match status" value="1"/>
</dbReference>
<dbReference type="Gene3D" id="2.170.130.10">
    <property type="entry name" value="TonB-dependent receptor, plug domain"/>
    <property type="match status" value="1"/>
</dbReference>
<reference evidence="8" key="2">
    <citation type="submission" date="2020-09" db="EMBL/GenBank/DDBJ databases">
        <authorList>
            <person name="Sun Q."/>
            <person name="Kim S."/>
        </authorList>
    </citation>
    <scope>NUCLEOTIDE SEQUENCE</scope>
    <source>
        <strain evidence="8">KCTC 22164</strain>
    </source>
</reference>
<dbReference type="AlphaFoldDB" id="A0A918MYE7"/>
<dbReference type="InterPro" id="IPR036942">
    <property type="entry name" value="Beta-barrel_TonB_sf"/>
</dbReference>
<feature type="domain" description="TonB-dependent receptor-like beta-barrel" evidence="6">
    <location>
        <begin position="460"/>
        <end position="904"/>
    </location>
</feature>
<feature type="domain" description="TonB-dependent receptor plug" evidence="7">
    <location>
        <begin position="59"/>
        <end position="162"/>
    </location>
</feature>
<comment type="subcellular location">
    <subcellularLocation>
        <location evidence="1 4">Cell outer membrane</location>
    </subcellularLocation>
</comment>
<gene>
    <name evidence="8" type="primary">malA</name>
    <name evidence="8" type="ORF">GCM10007391_22240</name>
</gene>
<dbReference type="InterPro" id="IPR012910">
    <property type="entry name" value="Plug_dom"/>
</dbReference>
<feature type="chain" id="PRO_5037448443" evidence="5">
    <location>
        <begin position="22"/>
        <end position="938"/>
    </location>
</feature>
<evidence type="ECO:0000259" key="7">
    <source>
        <dbReference type="Pfam" id="PF07715"/>
    </source>
</evidence>
<keyword evidence="3" id="KW-0998">Cell outer membrane</keyword>
<dbReference type="InterPro" id="IPR010104">
    <property type="entry name" value="TonB_rcpt_bac"/>
</dbReference>
<dbReference type="EMBL" id="BMXP01000005">
    <property type="protein sequence ID" value="GGW88035.1"/>
    <property type="molecule type" value="Genomic_DNA"/>
</dbReference>
<keyword evidence="8" id="KW-0675">Receptor</keyword>